<protein>
    <recommendedName>
        <fullName evidence="5">UDP-N-acetylmuramate--alanine ligase</fullName>
    </recommendedName>
</protein>
<name>A0A272EPS9_9RHOO</name>
<evidence type="ECO:0000313" key="2">
    <source>
        <dbReference type="EMBL" id="PAS92125.1"/>
    </source>
</evidence>
<evidence type="ECO:0000313" key="3">
    <source>
        <dbReference type="Proteomes" id="UP000216107"/>
    </source>
</evidence>
<reference evidence="2 3" key="2">
    <citation type="submission" date="2017-07" db="EMBL/GenBank/DDBJ databases">
        <title>Candidatus Dactylopiibacterium carminicum, a nitrogen-fixing symbiont of the cochineal insect Dactylopius coccus and Dactylopius opuntiae (Hemiptera: Coccoidea: Dactylopiidae).</title>
        <authorList>
            <person name="Vera A."/>
        </authorList>
    </citation>
    <scope>NUCLEOTIDE SEQUENCE [LARGE SCALE GENOMIC DNA]</scope>
    <source>
        <strain evidence="2 3">NFDCM</strain>
    </source>
</reference>
<gene>
    <name evidence="1" type="ORF">BGI27_13605</name>
    <name evidence="2" type="ORF">CGU29_12970</name>
</gene>
<sequence length="204" mass="22754">MPARSNNVDSVLGDLRHNIASQAARLIAEEGIEDYALAKRKAARQLGVPEKDLPSNAEVEEALQAWRALFHDEQDVERLQRLREAAVVVMELLDPFRPYVTGAVLDGLVDAFSEVVLELYADSAKDVEIFLLGQEVPFDHHEPRRGPDAPEAILLLDCDDVPVRVNVYGHIAERSQRRSPGGQTQVRLRLDAFRAFLKNLPDAA</sequence>
<evidence type="ECO:0000313" key="4">
    <source>
        <dbReference type="Proteomes" id="UP000623509"/>
    </source>
</evidence>
<accession>A0A272EPS9</accession>
<organism evidence="2 3">
    <name type="scientific">Candidatus Dactylopiibacterium carminicum</name>
    <dbReference type="NCBI Taxonomy" id="857335"/>
    <lineage>
        <taxon>Bacteria</taxon>
        <taxon>Pseudomonadati</taxon>
        <taxon>Pseudomonadota</taxon>
        <taxon>Betaproteobacteria</taxon>
        <taxon>Rhodocyclales</taxon>
        <taxon>Rhodocyclaceae</taxon>
        <taxon>Candidatus Dactylopiibacterium</taxon>
    </lineage>
</organism>
<dbReference type="AlphaFoldDB" id="A0A272EPS9"/>
<dbReference type="OrthoDB" id="9157371at2"/>
<dbReference type="Proteomes" id="UP000623509">
    <property type="component" value="Unassembled WGS sequence"/>
</dbReference>
<keyword evidence="4" id="KW-1185">Reference proteome</keyword>
<reference evidence="1 4" key="1">
    <citation type="submission" date="2016-08" db="EMBL/GenBank/DDBJ databases">
        <title>Candidatus Dactylopiibacterium carminicum genome sequence.</title>
        <authorList>
            <person name="Ramirez-Puebla S.T."/>
            <person name="Ormeno-Orrillo E."/>
            <person name="Vera-Ponce De Leon A."/>
            <person name="Luis L."/>
            <person name="Sanchez-Flores A."/>
            <person name="Monica R."/>
            <person name="Martinez-Romero E."/>
        </authorList>
    </citation>
    <scope>NUCLEOTIDE SEQUENCE [LARGE SCALE GENOMIC DNA]</scope>
    <source>
        <strain evidence="1">END1</strain>
    </source>
</reference>
<evidence type="ECO:0000313" key="1">
    <source>
        <dbReference type="EMBL" id="KAF7598382.1"/>
    </source>
</evidence>
<dbReference type="EMBL" id="MDUX01000051">
    <property type="protein sequence ID" value="KAF7598382.1"/>
    <property type="molecule type" value="Genomic_DNA"/>
</dbReference>
<proteinExistence type="predicted"/>
<comment type="caution">
    <text evidence="2">The sequence shown here is derived from an EMBL/GenBank/DDBJ whole genome shotgun (WGS) entry which is preliminary data.</text>
</comment>
<dbReference type="EMBL" id="NMRN01000047">
    <property type="protein sequence ID" value="PAS92125.1"/>
    <property type="molecule type" value="Genomic_DNA"/>
</dbReference>
<evidence type="ECO:0008006" key="5">
    <source>
        <dbReference type="Google" id="ProtNLM"/>
    </source>
</evidence>
<dbReference type="Proteomes" id="UP000216107">
    <property type="component" value="Unassembled WGS sequence"/>
</dbReference>